<evidence type="ECO:0000313" key="17">
    <source>
        <dbReference type="Proteomes" id="UP000264800"/>
    </source>
</evidence>
<dbReference type="STRING" id="37003.ENSKMAP00000010627"/>
<evidence type="ECO:0000256" key="2">
    <source>
        <dbReference type="ARBA" id="ARBA00006833"/>
    </source>
</evidence>
<proteinExistence type="inferred from homology"/>
<keyword evidence="8" id="KW-0256">Endoplasmic reticulum</keyword>
<evidence type="ECO:0000256" key="3">
    <source>
        <dbReference type="ARBA" id="ARBA00016584"/>
    </source>
</evidence>
<keyword evidence="7 15" id="KW-0732">Signal</keyword>
<dbReference type="GO" id="GO:0005789">
    <property type="term" value="C:endoplasmic reticulum membrane"/>
    <property type="evidence" value="ECO:0007669"/>
    <property type="project" value="UniProtKB-SubCell"/>
</dbReference>
<evidence type="ECO:0000313" key="16">
    <source>
        <dbReference type="Ensembl" id="ENSKMAP00000010627.1"/>
    </source>
</evidence>
<feature type="region of interest" description="Disordered" evidence="14">
    <location>
        <begin position="298"/>
        <end position="321"/>
    </location>
</feature>
<dbReference type="InterPro" id="IPR009567">
    <property type="entry name" value="SARAF"/>
</dbReference>
<dbReference type="RefSeq" id="XP_017290175.1">
    <property type="nucleotide sequence ID" value="XM_017434686.3"/>
</dbReference>
<dbReference type="PANTHER" id="PTHR15929">
    <property type="entry name" value="STORE-OPERATED CALCIUM ENTRY-ASSOCIATED REGULATORY FACTOR"/>
    <property type="match status" value="1"/>
</dbReference>
<keyword evidence="10" id="KW-1133">Transmembrane helix</keyword>
<keyword evidence="17" id="KW-1185">Reference proteome</keyword>
<evidence type="ECO:0000256" key="1">
    <source>
        <dbReference type="ARBA" id="ARBA00004115"/>
    </source>
</evidence>
<dbReference type="OMA" id="WILKGSC"/>
<evidence type="ECO:0000256" key="11">
    <source>
        <dbReference type="ARBA" id="ARBA00023065"/>
    </source>
</evidence>
<evidence type="ECO:0000256" key="13">
    <source>
        <dbReference type="ARBA" id="ARBA00031116"/>
    </source>
</evidence>
<feature type="signal peptide" evidence="15">
    <location>
        <begin position="1"/>
        <end position="25"/>
    </location>
</feature>
<keyword evidence="4" id="KW-0813">Transport</keyword>
<dbReference type="Proteomes" id="UP000264800">
    <property type="component" value="Unplaced"/>
</dbReference>
<evidence type="ECO:0000256" key="10">
    <source>
        <dbReference type="ARBA" id="ARBA00022989"/>
    </source>
</evidence>
<dbReference type="PANTHER" id="PTHR15929:SF0">
    <property type="entry name" value="STORE-OPERATED CALCIUM ENTRY-ASSOCIATED REGULATORY FACTOR"/>
    <property type="match status" value="1"/>
</dbReference>
<dbReference type="Pfam" id="PF06682">
    <property type="entry name" value="SARAF"/>
    <property type="match status" value="1"/>
</dbReference>
<keyword evidence="5" id="KW-0109">Calcium transport</keyword>
<dbReference type="GO" id="GO:0006816">
    <property type="term" value="P:calcium ion transport"/>
    <property type="evidence" value="ECO:0007669"/>
    <property type="project" value="UniProtKB-KW"/>
</dbReference>
<dbReference type="AlphaFoldDB" id="A0A3Q3FB80"/>
<keyword evidence="6" id="KW-0812">Transmembrane</keyword>
<evidence type="ECO:0000256" key="8">
    <source>
        <dbReference type="ARBA" id="ARBA00022824"/>
    </source>
</evidence>
<dbReference type="OrthoDB" id="20303at2759"/>
<evidence type="ECO:0000256" key="4">
    <source>
        <dbReference type="ARBA" id="ARBA00022448"/>
    </source>
</evidence>
<dbReference type="CTD" id="51669"/>
<evidence type="ECO:0000256" key="9">
    <source>
        <dbReference type="ARBA" id="ARBA00022837"/>
    </source>
</evidence>
<dbReference type="GeneTree" id="ENSGT00390000013419"/>
<evidence type="ECO:0000256" key="5">
    <source>
        <dbReference type="ARBA" id="ARBA00022568"/>
    </source>
</evidence>
<protein>
    <recommendedName>
        <fullName evidence="3">Store-operated calcium entry-associated regulatory factor</fullName>
    </recommendedName>
    <alternativeName>
        <fullName evidence="13">Transmembrane protein 66</fullName>
    </alternativeName>
</protein>
<dbReference type="KEGG" id="kmr:108246915"/>
<evidence type="ECO:0000256" key="7">
    <source>
        <dbReference type="ARBA" id="ARBA00022729"/>
    </source>
</evidence>
<reference evidence="16" key="1">
    <citation type="submission" date="2025-08" db="UniProtKB">
        <authorList>
            <consortium name="Ensembl"/>
        </authorList>
    </citation>
    <scope>IDENTIFICATION</scope>
</reference>
<keyword evidence="12" id="KW-0472">Membrane</keyword>
<feature type="region of interest" description="Disordered" evidence="14">
    <location>
        <begin position="220"/>
        <end position="277"/>
    </location>
</feature>
<accession>A0A3Q3FB80</accession>
<feature type="chain" id="PRO_5018690757" description="Store-operated calcium entry-associated regulatory factor" evidence="15">
    <location>
        <begin position="26"/>
        <end position="321"/>
    </location>
</feature>
<evidence type="ECO:0000256" key="6">
    <source>
        <dbReference type="ARBA" id="ARBA00022692"/>
    </source>
</evidence>
<reference evidence="16" key="2">
    <citation type="submission" date="2025-09" db="UniProtKB">
        <authorList>
            <consortium name="Ensembl"/>
        </authorList>
    </citation>
    <scope>IDENTIFICATION</scope>
</reference>
<comment type="subcellular location">
    <subcellularLocation>
        <location evidence="1">Endoplasmic reticulum membrane</location>
        <topology evidence="1">Single-pass type I membrane protein</topology>
    </subcellularLocation>
</comment>
<evidence type="ECO:0000256" key="15">
    <source>
        <dbReference type="SAM" id="SignalP"/>
    </source>
</evidence>
<comment type="similarity">
    <text evidence="2">Belongs to the SARAF family.</text>
</comment>
<dbReference type="Ensembl" id="ENSKMAT00000010789.1">
    <property type="protein sequence ID" value="ENSKMAP00000010627.1"/>
    <property type="gene ID" value="ENSKMAG00000007979.1"/>
</dbReference>
<dbReference type="GeneID" id="108246915"/>
<evidence type="ECO:0000256" key="12">
    <source>
        <dbReference type="ARBA" id="ARBA00023136"/>
    </source>
</evidence>
<dbReference type="GO" id="GO:2001256">
    <property type="term" value="P:regulation of store-operated calcium entry"/>
    <property type="evidence" value="ECO:0007669"/>
    <property type="project" value="InterPro"/>
</dbReference>
<name>A0A3Q3FB80_KRYMA</name>
<organism evidence="16 17">
    <name type="scientific">Kryptolebias marmoratus</name>
    <name type="common">Mangrove killifish</name>
    <name type="synonym">Rivulus marmoratus</name>
    <dbReference type="NCBI Taxonomy" id="37003"/>
    <lineage>
        <taxon>Eukaryota</taxon>
        <taxon>Metazoa</taxon>
        <taxon>Chordata</taxon>
        <taxon>Craniata</taxon>
        <taxon>Vertebrata</taxon>
        <taxon>Euteleostomi</taxon>
        <taxon>Actinopterygii</taxon>
        <taxon>Neopterygii</taxon>
        <taxon>Teleostei</taxon>
        <taxon>Neoteleostei</taxon>
        <taxon>Acanthomorphata</taxon>
        <taxon>Ovalentaria</taxon>
        <taxon>Atherinomorphae</taxon>
        <taxon>Cyprinodontiformes</taxon>
        <taxon>Rivulidae</taxon>
        <taxon>Kryptolebias</taxon>
    </lineage>
</organism>
<keyword evidence="11" id="KW-0406">Ion transport</keyword>
<keyword evidence="9" id="KW-0106">Calcium</keyword>
<evidence type="ECO:0000256" key="14">
    <source>
        <dbReference type="SAM" id="MobiDB-lite"/>
    </source>
</evidence>
<sequence length="321" mass="35462">MGGHELRAFLTTLLALWLSVTLIDSWTDAGSVLLRDVQALTFHRNVYTTARRSNPVPQLKCVGGSAGCHAFIPEVVQCLNRGWDGVDVQWECKTEMDKSYQFGRIEVSCEGYNHPSDPYVLRGSCGLEYTLELTDKAWTRTKDTFGSGGGFKGWGGLWGFASSFFSGSFKNVHQQNQQNPHPSDSERSGDLLVVVVFLLLAFGVYKLFLSGNTAQWGQAGRPFRYPQDSHHSSTAEPPPPGFRPDYTGANPSYGFRNDYTHRQHYPQGHNGHTPGGGFWTGMGTGGVLGYLFGRQRIQPSERHDSSPGTRTTTGFGGTKRR</sequence>